<reference evidence="1 2" key="1">
    <citation type="submission" date="2013-08" db="EMBL/GenBank/DDBJ databases">
        <title>An opportunistic ruminal bacterium that causes liver abscesses in cattle.</title>
        <authorList>
            <person name="Benahmed F.H."/>
            <person name="Rasmussen M."/>
            <person name="Harbottle H."/>
            <person name="Soppet D."/>
            <person name="Nagaraja T.G."/>
            <person name="Davidson M."/>
        </authorList>
    </citation>
    <scope>NUCLEOTIDE SEQUENCE [LARGE SCALE GENOMIC DNA]</scope>
    <source>
        <strain evidence="1 2">B35</strain>
    </source>
</reference>
<dbReference type="Proteomes" id="UP000031184">
    <property type="component" value="Unassembled WGS sequence"/>
</dbReference>
<gene>
    <name evidence="1" type="ORF">C095_10365</name>
</gene>
<proteinExistence type="predicted"/>
<organism evidence="1 2">
    <name type="scientific">Fusobacterium necrophorum subsp. funduliforme B35</name>
    <dbReference type="NCBI Taxonomy" id="1226633"/>
    <lineage>
        <taxon>Bacteria</taxon>
        <taxon>Fusobacteriati</taxon>
        <taxon>Fusobacteriota</taxon>
        <taxon>Fusobacteriia</taxon>
        <taxon>Fusobacteriales</taxon>
        <taxon>Fusobacteriaceae</taxon>
        <taxon>Fusobacterium</taxon>
    </lineage>
</organism>
<evidence type="ECO:0000313" key="1">
    <source>
        <dbReference type="EMBL" id="KID48340.1"/>
    </source>
</evidence>
<sequence>MMTSPKERVRANIYKELLEQEKRRNKKLSIVSVSVFLFGIFASSGYNALYQTSTGGQSSGYVMGAEKQVKEFEKDSFILDSIYNTGILHEKTVALNPDELFGLDTQI</sequence>
<accession>A0A017H318</accession>
<dbReference type="RefSeq" id="WP_039122440.1">
    <property type="nucleotide sequence ID" value="NZ_AOJP01000012.1"/>
</dbReference>
<dbReference type="OrthoDB" id="90419at2"/>
<name>A0A017H318_9FUSO</name>
<dbReference type="AlphaFoldDB" id="A0A017H318"/>
<dbReference type="PATRIC" id="fig|1226633.4.peg.2103"/>
<dbReference type="EMBL" id="AUZI01000026">
    <property type="protein sequence ID" value="KID48340.1"/>
    <property type="molecule type" value="Genomic_DNA"/>
</dbReference>
<protein>
    <submittedName>
        <fullName evidence="1">Uncharacterized protein</fullName>
    </submittedName>
</protein>
<comment type="caution">
    <text evidence="1">The sequence shown here is derived from an EMBL/GenBank/DDBJ whole genome shotgun (WGS) entry which is preliminary data.</text>
</comment>
<evidence type="ECO:0000313" key="2">
    <source>
        <dbReference type="Proteomes" id="UP000031184"/>
    </source>
</evidence>